<dbReference type="EMBL" id="JADIMS010000006">
    <property type="protein sequence ID" value="MBO8449550.1"/>
    <property type="molecule type" value="Genomic_DNA"/>
</dbReference>
<feature type="non-terminal residue" evidence="4">
    <location>
        <position position="397"/>
    </location>
</feature>
<dbReference type="FunFam" id="3.40.50.970:FF:000039">
    <property type="entry name" value="Indolepyruvate oxidoreductase subunit IorA"/>
    <property type="match status" value="1"/>
</dbReference>
<evidence type="ECO:0000256" key="2">
    <source>
        <dbReference type="ARBA" id="ARBA00023002"/>
    </source>
</evidence>
<evidence type="ECO:0000259" key="3">
    <source>
        <dbReference type="Pfam" id="PF01855"/>
    </source>
</evidence>
<dbReference type="CDD" id="cd07034">
    <property type="entry name" value="TPP_PYR_PFOR_IOR-alpha_like"/>
    <property type="match status" value="1"/>
</dbReference>
<comment type="caution">
    <text evidence="4">The sequence shown here is derived from an EMBL/GenBank/DDBJ whole genome shotgun (WGS) entry which is preliminary data.</text>
</comment>
<dbReference type="PANTHER" id="PTHR43710">
    <property type="entry name" value="2-HYDROXYACYL-COA LYASE"/>
    <property type="match status" value="1"/>
</dbReference>
<reference evidence="4" key="1">
    <citation type="submission" date="2020-10" db="EMBL/GenBank/DDBJ databases">
        <authorList>
            <person name="Gilroy R."/>
        </authorList>
    </citation>
    <scope>NUCLEOTIDE SEQUENCE</scope>
    <source>
        <strain evidence="4">B3-4054</strain>
    </source>
</reference>
<dbReference type="SUPFAM" id="SSF52518">
    <property type="entry name" value="Thiamin diphosphate-binding fold (THDP-binding)"/>
    <property type="match status" value="1"/>
</dbReference>
<organism evidence="4 5">
    <name type="scientific">Candidatus Avitreponema avistercoris</name>
    <dbReference type="NCBI Taxonomy" id="2840705"/>
    <lineage>
        <taxon>Bacteria</taxon>
        <taxon>Pseudomonadati</taxon>
        <taxon>Spirochaetota</taxon>
        <taxon>Spirochaetia</taxon>
        <taxon>Spirochaetales</taxon>
        <taxon>Candidatus Avitreponema</taxon>
    </lineage>
</organism>
<dbReference type="InterPro" id="IPR029061">
    <property type="entry name" value="THDP-binding"/>
</dbReference>
<dbReference type="Proteomes" id="UP000823616">
    <property type="component" value="Unassembled WGS sequence"/>
</dbReference>
<dbReference type="GO" id="GO:0016491">
    <property type="term" value="F:oxidoreductase activity"/>
    <property type="evidence" value="ECO:0007669"/>
    <property type="project" value="UniProtKB-KW"/>
</dbReference>
<keyword evidence="1" id="KW-0479">Metal-binding</keyword>
<name>A0A9D9HCV9_9SPIR</name>
<dbReference type="AlphaFoldDB" id="A0A9D9HCV9"/>
<keyword evidence="2" id="KW-0560">Oxidoreductase</keyword>
<evidence type="ECO:0000313" key="5">
    <source>
        <dbReference type="Proteomes" id="UP000823616"/>
    </source>
</evidence>
<dbReference type="GO" id="GO:0046872">
    <property type="term" value="F:metal ion binding"/>
    <property type="evidence" value="ECO:0007669"/>
    <property type="project" value="UniProtKB-KW"/>
</dbReference>
<accession>A0A9D9HCV9</accession>
<feature type="domain" description="Pyruvate flavodoxin/ferredoxin oxidoreductase pyrimidine binding" evidence="3">
    <location>
        <begin position="21"/>
        <end position="188"/>
    </location>
</feature>
<dbReference type="PANTHER" id="PTHR43710:SF5">
    <property type="entry name" value="INDOLEPYRUVATE FERREDOXIN OXIDOREDUCTASE ALPHA SUBUNIT"/>
    <property type="match status" value="1"/>
</dbReference>
<gene>
    <name evidence="4" type="ORF">IAA96_00385</name>
</gene>
<dbReference type="InterPro" id="IPR002880">
    <property type="entry name" value="Pyrv_Fd/Flavodoxin_OxRdtase_N"/>
</dbReference>
<dbReference type="Pfam" id="PF01855">
    <property type="entry name" value="POR_N"/>
    <property type="match status" value="1"/>
</dbReference>
<evidence type="ECO:0000313" key="4">
    <source>
        <dbReference type="EMBL" id="MBO8449550.1"/>
    </source>
</evidence>
<dbReference type="GO" id="GO:0030976">
    <property type="term" value="F:thiamine pyrophosphate binding"/>
    <property type="evidence" value="ECO:0007669"/>
    <property type="project" value="InterPro"/>
</dbReference>
<dbReference type="Gene3D" id="3.40.50.970">
    <property type="match status" value="1"/>
</dbReference>
<dbReference type="InterPro" id="IPR045025">
    <property type="entry name" value="HACL1-like"/>
</dbReference>
<sequence>MKEMVLLGDEALAVGLLHRGVSGCFGYPGTPSTEIMEYLIEACEKKADAGESGVPAAQWCSNEKTAYEAALGVSFSGKRAVVTMKHVGLNVAADPFMNSALCKIKGGLICIVADDPSMHSSQGEQDTRFYADFAMIPLLEPSNQQEAYEMVGEAFRISERCRVPVIIRMVTRLAHSRAVVRVDDRQDPQNKLEKGVPQDWMLLPALARKNYGFLIETQPALQDWAEKNGSNVLTLNPERKDLAVITSGIGKNYYNENLQDFTAASGKAGAPSSLHICGLPLPAGKIRQLAEAADEILVIEEGMPFIEKQLRGILPAKTKIRGKYDGFLPRTGELNPDSVRHALGLPPRSSAAETAKIPELPGRPPQLCKGCPHHDSYSALNRAVEILNQKEAAAGTL</sequence>
<reference evidence="4" key="2">
    <citation type="journal article" date="2021" name="PeerJ">
        <title>Extensive microbial diversity within the chicken gut microbiome revealed by metagenomics and culture.</title>
        <authorList>
            <person name="Gilroy R."/>
            <person name="Ravi A."/>
            <person name="Getino M."/>
            <person name="Pursley I."/>
            <person name="Horton D.L."/>
            <person name="Alikhan N.F."/>
            <person name="Baker D."/>
            <person name="Gharbi K."/>
            <person name="Hall N."/>
            <person name="Watson M."/>
            <person name="Adriaenssens E.M."/>
            <person name="Foster-Nyarko E."/>
            <person name="Jarju S."/>
            <person name="Secka A."/>
            <person name="Antonio M."/>
            <person name="Oren A."/>
            <person name="Chaudhuri R.R."/>
            <person name="La Ragione R."/>
            <person name="Hildebrand F."/>
            <person name="Pallen M.J."/>
        </authorList>
    </citation>
    <scope>NUCLEOTIDE SEQUENCE</scope>
    <source>
        <strain evidence="4">B3-4054</strain>
    </source>
</reference>
<evidence type="ECO:0000256" key="1">
    <source>
        <dbReference type="ARBA" id="ARBA00022723"/>
    </source>
</evidence>
<protein>
    <submittedName>
        <fullName evidence="4">Indolepyruvate ferredoxin oxidoreductase</fullName>
    </submittedName>
</protein>
<proteinExistence type="predicted"/>